<dbReference type="AlphaFoldDB" id="A0A1E3NIJ0"/>
<feature type="region of interest" description="Disordered" evidence="1">
    <location>
        <begin position="376"/>
        <end position="456"/>
    </location>
</feature>
<evidence type="ECO:0000256" key="1">
    <source>
        <dbReference type="SAM" id="MobiDB-lite"/>
    </source>
</evidence>
<feature type="compositionally biased region" description="Basic and acidic residues" evidence="1">
    <location>
        <begin position="137"/>
        <end position="157"/>
    </location>
</feature>
<feature type="compositionally biased region" description="Acidic residues" evidence="1">
    <location>
        <begin position="112"/>
        <end position="125"/>
    </location>
</feature>
<reference evidence="2 3" key="1">
    <citation type="journal article" date="2016" name="Proc. Natl. Acad. Sci. U.S.A.">
        <title>Comparative genomics of biotechnologically important yeasts.</title>
        <authorList>
            <person name="Riley R."/>
            <person name="Haridas S."/>
            <person name="Wolfe K.H."/>
            <person name="Lopes M.R."/>
            <person name="Hittinger C.T."/>
            <person name="Goeker M."/>
            <person name="Salamov A.A."/>
            <person name="Wisecaver J.H."/>
            <person name="Long T.M."/>
            <person name="Calvey C.H."/>
            <person name="Aerts A.L."/>
            <person name="Barry K.W."/>
            <person name="Choi C."/>
            <person name="Clum A."/>
            <person name="Coughlan A.Y."/>
            <person name="Deshpande S."/>
            <person name="Douglass A.P."/>
            <person name="Hanson S.J."/>
            <person name="Klenk H.-P."/>
            <person name="LaButti K.M."/>
            <person name="Lapidus A."/>
            <person name="Lindquist E.A."/>
            <person name="Lipzen A.M."/>
            <person name="Meier-Kolthoff J.P."/>
            <person name="Ohm R.A."/>
            <person name="Otillar R.P."/>
            <person name="Pangilinan J.L."/>
            <person name="Peng Y."/>
            <person name="Rokas A."/>
            <person name="Rosa C.A."/>
            <person name="Scheuner C."/>
            <person name="Sibirny A.A."/>
            <person name="Slot J.C."/>
            <person name="Stielow J.B."/>
            <person name="Sun H."/>
            <person name="Kurtzman C.P."/>
            <person name="Blackwell M."/>
            <person name="Grigoriev I.V."/>
            <person name="Jeffries T.W."/>
        </authorList>
    </citation>
    <scope>NUCLEOTIDE SEQUENCE [LARGE SCALE GENOMIC DNA]</scope>
    <source>
        <strain evidence="2 3">NRRL Y-2026</strain>
    </source>
</reference>
<sequence length="456" mass="50567">MDSQPVGHYYILDPSALVYGGIGKIKEWVNSTVENHRKGNKTFRIVFYVPSYTLKELDFLRKVFNPLISANARESIKFIDSQISGVQFDGDENDYDIDIDRLSLSDNDSDFGDVSEGEFEQDEVEVSSPHVNSSEHGSVEDSQKSRGKVDKTKRSESNDYTDFESYNKMKLVRNEAKSTKKDPVRPVTFILEPERSVGPDWKIASGYRRSTPLLSDLPKPINGFSSRGQLVNDDNRNFAVGVFGNNIPGSFNVSAKSNNSHAVNATNPSSNGDGEKAVVPLRLKFLIRSCIQKQYIESKSLKEEERIIWNVICEDATTTIWLKNFGLTVKTLNDVQDDFDKFSGGLGAKVLFDPSSGKLVETTSAKFNRKTVNKKAGGAKAQRVKSKEGLNLVKSEENESTANANGITITKTKARKAKKTQKTPKLDVSANTGPAKKHVVSADTYAERGQGELWTP</sequence>
<dbReference type="RefSeq" id="XP_019017063.1">
    <property type="nucleotide sequence ID" value="XM_019164476.1"/>
</dbReference>
<evidence type="ECO:0000313" key="2">
    <source>
        <dbReference type="EMBL" id="ODQ45950.1"/>
    </source>
</evidence>
<organism evidence="2 3">
    <name type="scientific">Pichia membranifaciens NRRL Y-2026</name>
    <dbReference type="NCBI Taxonomy" id="763406"/>
    <lineage>
        <taxon>Eukaryota</taxon>
        <taxon>Fungi</taxon>
        <taxon>Dikarya</taxon>
        <taxon>Ascomycota</taxon>
        <taxon>Saccharomycotina</taxon>
        <taxon>Pichiomycetes</taxon>
        <taxon>Pichiales</taxon>
        <taxon>Pichiaceae</taxon>
        <taxon>Pichia</taxon>
    </lineage>
</organism>
<protein>
    <recommendedName>
        <fullName evidence="4">PIN domain-containing protein</fullName>
    </recommendedName>
</protein>
<evidence type="ECO:0000313" key="3">
    <source>
        <dbReference type="Proteomes" id="UP000094455"/>
    </source>
</evidence>
<proteinExistence type="predicted"/>
<dbReference type="Proteomes" id="UP000094455">
    <property type="component" value="Unassembled WGS sequence"/>
</dbReference>
<name>A0A1E3NIJ0_9ASCO</name>
<dbReference type="GeneID" id="30181163"/>
<dbReference type="OrthoDB" id="5361617at2759"/>
<evidence type="ECO:0008006" key="4">
    <source>
        <dbReference type="Google" id="ProtNLM"/>
    </source>
</evidence>
<keyword evidence="3" id="KW-1185">Reference proteome</keyword>
<accession>A0A1E3NIJ0</accession>
<dbReference type="EMBL" id="KV454004">
    <property type="protein sequence ID" value="ODQ45950.1"/>
    <property type="molecule type" value="Genomic_DNA"/>
</dbReference>
<gene>
    <name evidence="2" type="ORF">PICMEDRAFT_73431</name>
</gene>
<feature type="compositionally biased region" description="Basic residues" evidence="1">
    <location>
        <begin position="412"/>
        <end position="422"/>
    </location>
</feature>
<feature type="region of interest" description="Disordered" evidence="1">
    <location>
        <begin position="112"/>
        <end position="160"/>
    </location>
</feature>